<dbReference type="EMBL" id="JAACJS010000012">
    <property type="protein sequence ID" value="NCI50470.1"/>
    <property type="molecule type" value="Genomic_DNA"/>
</dbReference>
<reference evidence="2 3" key="1">
    <citation type="submission" date="2020-01" db="EMBL/GenBank/DDBJ databases">
        <title>Genome analysis.</title>
        <authorList>
            <person name="Wu S."/>
            <person name="Wang G."/>
        </authorList>
    </citation>
    <scope>NUCLEOTIDE SEQUENCE [LARGE SCALE GENOMIC DNA]</scope>
    <source>
        <strain evidence="2 3">SYL130</strain>
    </source>
</reference>
<name>A0ABW9ZTN3_9BACT</name>
<sequence>MDRRKFLQQTSLSAAVLSVAPASFLSAAPKPSAFRIAFLTDVHVKPTEIAETGMRKAYRHVNALKPSVDFIMNGGDSIMDALNASKEKVQKQWDVWNTVLNEENRLPIRHCIGNHDAWGWQMTDPAVKNDPLYDKNWVISQHKMPGRYYTFEHKEWKFIVLDSAQENNGGYIARIDEEQFAWLENELKKTAPSQHICIVSHIPIVSFCSAVFYDKNEANGDWKISRALLHVDSRRITGLFRSYKNIRCCLSGHIHMEDNVNYRGISYYCNGSICGDWWGGKFHDFDPAYAVFEFGKDGSVKREMVTYGSVV</sequence>
<dbReference type="InterPro" id="IPR051918">
    <property type="entry name" value="STPP_CPPED1"/>
</dbReference>
<evidence type="ECO:0000313" key="2">
    <source>
        <dbReference type="EMBL" id="NCI50470.1"/>
    </source>
</evidence>
<keyword evidence="1" id="KW-0732">Signal</keyword>
<dbReference type="Proteomes" id="UP000753802">
    <property type="component" value="Unassembled WGS sequence"/>
</dbReference>
<protein>
    <submittedName>
        <fullName evidence="2">Metallophosphoesterase</fullName>
    </submittedName>
</protein>
<accession>A0ABW9ZTN3</accession>
<proteinExistence type="predicted"/>
<dbReference type="PANTHER" id="PTHR43143">
    <property type="entry name" value="METALLOPHOSPHOESTERASE, CALCINEURIN SUPERFAMILY"/>
    <property type="match status" value="1"/>
</dbReference>
<feature type="signal peptide" evidence="1">
    <location>
        <begin position="1"/>
        <end position="27"/>
    </location>
</feature>
<dbReference type="SUPFAM" id="SSF56300">
    <property type="entry name" value="Metallo-dependent phosphatases"/>
    <property type="match status" value="1"/>
</dbReference>
<dbReference type="PANTHER" id="PTHR43143:SF1">
    <property type="entry name" value="SERINE_THREONINE-PROTEIN PHOSPHATASE CPPED1"/>
    <property type="match status" value="1"/>
</dbReference>
<feature type="chain" id="PRO_5045421188" evidence="1">
    <location>
        <begin position="28"/>
        <end position="311"/>
    </location>
</feature>
<organism evidence="2 3">
    <name type="scientific">Sediminibacterium roseum</name>
    <dbReference type="NCBI Taxonomy" id="1978412"/>
    <lineage>
        <taxon>Bacteria</taxon>
        <taxon>Pseudomonadati</taxon>
        <taxon>Bacteroidota</taxon>
        <taxon>Chitinophagia</taxon>
        <taxon>Chitinophagales</taxon>
        <taxon>Chitinophagaceae</taxon>
        <taxon>Sediminibacterium</taxon>
    </lineage>
</organism>
<gene>
    <name evidence="2" type="ORF">GWC95_11090</name>
</gene>
<evidence type="ECO:0000256" key="1">
    <source>
        <dbReference type="SAM" id="SignalP"/>
    </source>
</evidence>
<comment type="caution">
    <text evidence="2">The sequence shown here is derived from an EMBL/GenBank/DDBJ whole genome shotgun (WGS) entry which is preliminary data.</text>
</comment>
<dbReference type="RefSeq" id="WP_161818764.1">
    <property type="nucleotide sequence ID" value="NZ_JAACJS010000012.1"/>
</dbReference>
<evidence type="ECO:0000313" key="3">
    <source>
        <dbReference type="Proteomes" id="UP000753802"/>
    </source>
</evidence>
<dbReference type="InterPro" id="IPR029052">
    <property type="entry name" value="Metallo-depent_PP-like"/>
</dbReference>
<dbReference type="Gene3D" id="3.60.21.10">
    <property type="match status" value="1"/>
</dbReference>
<keyword evidence="3" id="KW-1185">Reference proteome</keyword>